<dbReference type="EMBL" id="SZYD01000018">
    <property type="protein sequence ID" value="KAD2805765.1"/>
    <property type="molecule type" value="Genomic_DNA"/>
</dbReference>
<evidence type="ECO:0000313" key="2">
    <source>
        <dbReference type="Proteomes" id="UP000326396"/>
    </source>
</evidence>
<gene>
    <name evidence="1" type="ORF">E3N88_39142</name>
</gene>
<sequence>MSGYQHVIVFILEEVSHLMLFFSSSVQSTCSSDRSVDDLRSDALVYSEGVCLSADQILDFSAVDCRVKVVKALSWFELVVSCQRFVQEVALEWQVSDTFMRFCLGLSPCFSLSRSVSSEMVRALGSIPESHGGCIFSTRPPTRVLAPVVYPFPQPGVDSHTKWAALETKQPCQGLHLGHKKASAGPNKAATVLRPGHRGRVPGLHSRSCSGRTRAAPSLTRAAQGLFRCVRSDLSV</sequence>
<evidence type="ECO:0000313" key="1">
    <source>
        <dbReference type="EMBL" id="KAD2805765.1"/>
    </source>
</evidence>
<organism evidence="1 2">
    <name type="scientific">Mikania micrantha</name>
    <name type="common">bitter vine</name>
    <dbReference type="NCBI Taxonomy" id="192012"/>
    <lineage>
        <taxon>Eukaryota</taxon>
        <taxon>Viridiplantae</taxon>
        <taxon>Streptophyta</taxon>
        <taxon>Embryophyta</taxon>
        <taxon>Tracheophyta</taxon>
        <taxon>Spermatophyta</taxon>
        <taxon>Magnoliopsida</taxon>
        <taxon>eudicotyledons</taxon>
        <taxon>Gunneridae</taxon>
        <taxon>Pentapetalae</taxon>
        <taxon>asterids</taxon>
        <taxon>campanulids</taxon>
        <taxon>Asterales</taxon>
        <taxon>Asteraceae</taxon>
        <taxon>Asteroideae</taxon>
        <taxon>Heliantheae alliance</taxon>
        <taxon>Eupatorieae</taxon>
        <taxon>Mikania</taxon>
    </lineage>
</organism>
<reference evidence="1 2" key="1">
    <citation type="submission" date="2019-05" db="EMBL/GenBank/DDBJ databases">
        <title>Mikania micrantha, genome provides insights into the molecular mechanism of rapid growth.</title>
        <authorList>
            <person name="Liu B."/>
        </authorList>
    </citation>
    <scope>NUCLEOTIDE SEQUENCE [LARGE SCALE GENOMIC DNA]</scope>
    <source>
        <strain evidence="1">NLD-2019</strain>
        <tissue evidence="1">Leaf</tissue>
    </source>
</reference>
<comment type="caution">
    <text evidence="1">The sequence shown here is derived from an EMBL/GenBank/DDBJ whole genome shotgun (WGS) entry which is preliminary data.</text>
</comment>
<proteinExistence type="predicted"/>
<dbReference type="AlphaFoldDB" id="A0A5N6LWS4"/>
<dbReference type="Proteomes" id="UP000326396">
    <property type="component" value="Linkage Group LG8"/>
</dbReference>
<accession>A0A5N6LWS4</accession>
<protein>
    <submittedName>
        <fullName evidence="1">Uncharacterized protein</fullName>
    </submittedName>
</protein>
<keyword evidence="2" id="KW-1185">Reference proteome</keyword>
<name>A0A5N6LWS4_9ASTR</name>